<keyword evidence="5" id="KW-0862">Zinc</keyword>
<evidence type="ECO:0000259" key="11">
    <source>
        <dbReference type="Pfam" id="PF16916"/>
    </source>
</evidence>
<dbReference type="Proteomes" id="UP000226429">
    <property type="component" value="Unassembled WGS sequence"/>
</dbReference>
<keyword evidence="6 9" id="KW-1133">Transmembrane helix</keyword>
<dbReference type="SUPFAM" id="SSF161111">
    <property type="entry name" value="Cation efflux protein transmembrane domain-like"/>
    <property type="match status" value="1"/>
</dbReference>
<evidence type="ECO:0000256" key="4">
    <source>
        <dbReference type="ARBA" id="ARBA00022692"/>
    </source>
</evidence>
<feature type="transmembrane region" description="Helical" evidence="9">
    <location>
        <begin position="152"/>
        <end position="175"/>
    </location>
</feature>
<keyword evidence="8 9" id="KW-0472">Membrane</keyword>
<feature type="transmembrane region" description="Helical" evidence="9">
    <location>
        <begin position="37"/>
        <end position="62"/>
    </location>
</feature>
<dbReference type="InterPro" id="IPR050681">
    <property type="entry name" value="CDF/SLC30A"/>
</dbReference>
<comment type="caution">
    <text evidence="12">The sequence shown here is derived from an EMBL/GenBank/DDBJ whole genome shotgun (WGS) entry which is preliminary data.</text>
</comment>
<keyword evidence="4 9" id="KW-0812">Transmembrane</keyword>
<feature type="transmembrane region" description="Helical" evidence="9">
    <location>
        <begin position="83"/>
        <end position="107"/>
    </location>
</feature>
<accession>A0A370CHP0</accession>
<dbReference type="GO" id="GO:0005385">
    <property type="term" value="F:zinc ion transmembrane transporter activity"/>
    <property type="evidence" value="ECO:0007669"/>
    <property type="project" value="TreeGrafter"/>
</dbReference>
<comment type="similarity">
    <text evidence="2">Belongs to the cation diffusion facilitator (CDF) transporter (TC 2.A.4) family. SLC30A subfamily.</text>
</comment>
<sequence>MLHTHHHSSSQATLNLSFALAVIFNLSFVFVEVGYGFIAHSVSLLSDAVHNFADVLGLLMSWGANILVKKRASQRYSYGYKKLTILAALANALLLVLTSALIVYESINKLNNPVRIDEILVMAVAFIGVLINGGTALLFMKQRASDLNVKSAFLHLAYDAFIALGVVLAGAAVYFTGWQQIDPIVALVIVAIISWGSWNLLRRSVELILGAVPYQVSQEAVYNYLKKLPGVQEVHDLHIWGLSTKQTALTAHLIMPKSGLSDKEHLQINQVLAKQFHIQHVTLQVEQGQKSYPCTQSLIC</sequence>
<keyword evidence="13" id="KW-1185">Reference proteome</keyword>
<dbReference type="AlphaFoldDB" id="A0A370CHP0"/>
<dbReference type="InterPro" id="IPR058533">
    <property type="entry name" value="Cation_efflux_TM"/>
</dbReference>
<dbReference type="InterPro" id="IPR002524">
    <property type="entry name" value="Cation_efflux"/>
</dbReference>
<dbReference type="NCBIfam" id="TIGR01297">
    <property type="entry name" value="CDF"/>
    <property type="match status" value="1"/>
</dbReference>
<keyword evidence="7" id="KW-0406">Ion transport</keyword>
<dbReference type="InterPro" id="IPR027470">
    <property type="entry name" value="Cation_efflux_CTD"/>
</dbReference>
<feature type="domain" description="Cation efflux protein cytoplasmic" evidence="11">
    <location>
        <begin position="216"/>
        <end position="287"/>
    </location>
</feature>
<evidence type="ECO:0000256" key="5">
    <source>
        <dbReference type="ARBA" id="ARBA00022906"/>
    </source>
</evidence>
<keyword evidence="3" id="KW-0813">Transport</keyword>
<dbReference type="PANTHER" id="PTHR11562">
    <property type="entry name" value="CATION EFFLUX PROTEIN/ ZINC TRANSPORTER"/>
    <property type="match status" value="1"/>
</dbReference>
<feature type="transmembrane region" description="Helical" evidence="9">
    <location>
        <begin position="181"/>
        <end position="201"/>
    </location>
</feature>
<organism evidence="12 13">
    <name type="scientific">Candidatus Aquirickettsiella gammari</name>
    <dbReference type="NCBI Taxonomy" id="2016198"/>
    <lineage>
        <taxon>Bacteria</taxon>
        <taxon>Pseudomonadati</taxon>
        <taxon>Pseudomonadota</taxon>
        <taxon>Gammaproteobacteria</taxon>
        <taxon>Legionellales</taxon>
        <taxon>Coxiellaceae</taxon>
        <taxon>Candidatus Aquirickettsiella</taxon>
    </lineage>
</organism>
<feature type="transmembrane region" description="Helical" evidence="9">
    <location>
        <begin position="12"/>
        <end position="31"/>
    </location>
</feature>
<comment type="subcellular location">
    <subcellularLocation>
        <location evidence="1">Membrane</location>
        <topology evidence="1">Multi-pass membrane protein</topology>
    </subcellularLocation>
</comment>
<dbReference type="EMBL" id="NMOS02000009">
    <property type="protein sequence ID" value="RDH40401.1"/>
    <property type="molecule type" value="Genomic_DNA"/>
</dbReference>
<gene>
    <name evidence="12" type="ORF">CFE62_004005</name>
</gene>
<dbReference type="Pfam" id="PF01545">
    <property type="entry name" value="Cation_efflux"/>
    <property type="match status" value="1"/>
</dbReference>
<feature type="transmembrane region" description="Helical" evidence="9">
    <location>
        <begin position="119"/>
        <end position="140"/>
    </location>
</feature>
<protein>
    <submittedName>
        <fullName evidence="12">Cation transporter</fullName>
    </submittedName>
</protein>
<evidence type="ECO:0000256" key="2">
    <source>
        <dbReference type="ARBA" id="ARBA00008873"/>
    </source>
</evidence>
<dbReference type="Pfam" id="PF16916">
    <property type="entry name" value="ZT_dimer"/>
    <property type="match status" value="1"/>
</dbReference>
<feature type="domain" description="Cation efflux protein transmembrane" evidence="10">
    <location>
        <begin position="20"/>
        <end position="209"/>
    </location>
</feature>
<evidence type="ECO:0000256" key="7">
    <source>
        <dbReference type="ARBA" id="ARBA00023065"/>
    </source>
</evidence>
<dbReference type="PANTHER" id="PTHR11562:SF17">
    <property type="entry name" value="RE54080P-RELATED"/>
    <property type="match status" value="1"/>
</dbReference>
<dbReference type="InterPro" id="IPR036837">
    <property type="entry name" value="Cation_efflux_CTD_sf"/>
</dbReference>
<evidence type="ECO:0000256" key="8">
    <source>
        <dbReference type="ARBA" id="ARBA00023136"/>
    </source>
</evidence>
<name>A0A370CHP0_9COXI</name>
<evidence type="ECO:0000256" key="6">
    <source>
        <dbReference type="ARBA" id="ARBA00022989"/>
    </source>
</evidence>
<keyword evidence="5" id="KW-0864">Zinc transport</keyword>
<dbReference type="GO" id="GO:0005886">
    <property type="term" value="C:plasma membrane"/>
    <property type="evidence" value="ECO:0007669"/>
    <property type="project" value="TreeGrafter"/>
</dbReference>
<evidence type="ECO:0000313" key="13">
    <source>
        <dbReference type="Proteomes" id="UP000226429"/>
    </source>
</evidence>
<dbReference type="SUPFAM" id="SSF160240">
    <property type="entry name" value="Cation efflux protein cytoplasmic domain-like"/>
    <property type="match status" value="1"/>
</dbReference>
<dbReference type="Gene3D" id="1.20.1510.10">
    <property type="entry name" value="Cation efflux protein transmembrane domain"/>
    <property type="match status" value="1"/>
</dbReference>
<reference evidence="12 13" key="1">
    <citation type="journal article" date="2017" name="Int. J. Syst. Evol. Microbiol.">
        <title>Aquarickettsiella crustaci n. gen. n. sp. (Gammaproteobacteria: Legionellales: Coxiellaceae); a bacterial pathogen of the freshwater crustacean: Gammarus fossarum (Malacostraca: Amphipoda).</title>
        <authorList>
            <person name="Bojko J."/>
            <person name="Dunn A.M."/>
            <person name="Stebbing P.D."/>
            <person name="Van Aerle R."/>
            <person name="Bacela-Spychalska K."/>
            <person name="Bean T.P."/>
            <person name="Stentiford G.D."/>
        </authorList>
    </citation>
    <scope>NUCLEOTIDE SEQUENCE [LARGE SCALE GENOMIC DNA]</scope>
    <source>
        <strain evidence="12">RA15029</strain>
    </source>
</reference>
<evidence type="ECO:0000256" key="9">
    <source>
        <dbReference type="SAM" id="Phobius"/>
    </source>
</evidence>
<evidence type="ECO:0000256" key="3">
    <source>
        <dbReference type="ARBA" id="ARBA00022448"/>
    </source>
</evidence>
<evidence type="ECO:0000313" key="12">
    <source>
        <dbReference type="EMBL" id="RDH40401.1"/>
    </source>
</evidence>
<reference evidence="12 13" key="2">
    <citation type="journal article" date="2018" name="J. Invertebr. Pathol.">
        <title>'Candidatus Aquirickettsiella gammari' (Gammaproteobacteria: Legionellales: Coxiellaceae): A bacterial pathogen of the freshwater crustacean Gammarus fossarum (Malacostraca: Amphipoda).</title>
        <authorList>
            <person name="Bojko J."/>
            <person name="Dunn A.M."/>
            <person name="Stebbing P.D."/>
            <person name="van Aerle R."/>
            <person name="Bacela-Spychalska K."/>
            <person name="Bean T.P."/>
            <person name="Urrutia A."/>
            <person name="Stentiford G.D."/>
        </authorList>
    </citation>
    <scope>NUCLEOTIDE SEQUENCE [LARGE SCALE GENOMIC DNA]</scope>
    <source>
        <strain evidence="12">RA15029</strain>
    </source>
</reference>
<proteinExistence type="inferred from homology"/>
<dbReference type="InterPro" id="IPR027469">
    <property type="entry name" value="Cation_efflux_TMD_sf"/>
</dbReference>
<evidence type="ECO:0000259" key="10">
    <source>
        <dbReference type="Pfam" id="PF01545"/>
    </source>
</evidence>
<evidence type="ECO:0000256" key="1">
    <source>
        <dbReference type="ARBA" id="ARBA00004141"/>
    </source>
</evidence>